<dbReference type="AlphaFoldDB" id="A0A5C6TXW6"/>
<dbReference type="Proteomes" id="UP000321249">
    <property type="component" value="Unassembled WGS sequence"/>
</dbReference>
<keyword evidence="2" id="KW-1185">Reference proteome</keyword>
<gene>
    <name evidence="1" type="ORF">FRZ32_13195</name>
</gene>
<accession>A0A5C6TXW6</accession>
<dbReference type="InterPro" id="IPR049920">
    <property type="entry name" value="IK1_05631-like"/>
</dbReference>
<comment type="caution">
    <text evidence="1">The sequence shown here is derived from an EMBL/GenBank/DDBJ whole genome shotgun (WGS) entry which is preliminary data.</text>
</comment>
<evidence type="ECO:0000313" key="1">
    <source>
        <dbReference type="EMBL" id="TXC65069.1"/>
    </source>
</evidence>
<protein>
    <submittedName>
        <fullName evidence="1">Uncharacterized protein</fullName>
    </submittedName>
</protein>
<name>A0A5C6TXW6_9SPHN</name>
<evidence type="ECO:0000313" key="2">
    <source>
        <dbReference type="Proteomes" id="UP000321249"/>
    </source>
</evidence>
<organism evidence="1 2">
    <name type="scientific">Allosphingosinicella ginsenosidimutans</name>
    <dbReference type="NCBI Taxonomy" id="1176539"/>
    <lineage>
        <taxon>Bacteria</taxon>
        <taxon>Pseudomonadati</taxon>
        <taxon>Pseudomonadota</taxon>
        <taxon>Alphaproteobacteria</taxon>
        <taxon>Sphingomonadales</taxon>
        <taxon>Sphingomonadaceae</taxon>
        <taxon>Allosphingosinicella</taxon>
    </lineage>
</organism>
<reference evidence="1 2" key="1">
    <citation type="journal article" date="2015" name="J. Microbiol.">
        <title>Sphingosinicella ginsenosidimutans sp. nov., with ginsenoside converting activity.</title>
        <authorList>
            <person name="Kim J.K."/>
            <person name="Kang M.S."/>
            <person name="Park S.C."/>
            <person name="Kim K.M."/>
            <person name="Choi K."/>
            <person name="Yoon M.H."/>
            <person name="Im W.T."/>
        </authorList>
    </citation>
    <scope>NUCLEOTIDE SEQUENCE [LARGE SCALE GENOMIC DNA]</scope>
    <source>
        <strain evidence="1 2">BS-11</strain>
    </source>
</reference>
<dbReference type="EMBL" id="VOQQ01000001">
    <property type="protein sequence ID" value="TXC65069.1"/>
    <property type="molecule type" value="Genomic_DNA"/>
</dbReference>
<sequence>MAVVVVGLLIAGIAQNLNLTAWILTLAPAMPLMSWAGREYYRQRDTADQLEELMKKAKTFWNQALAGACDDDACLHQSRDFQNAIYLRRATSPLVLPYLYKIKRPMLEDEMNEAASDFLAEYKAREAKIQSVP</sequence>
<proteinExistence type="predicted"/>
<dbReference type="Pfam" id="PF18159">
    <property type="entry name" value="S_4TM"/>
    <property type="match status" value="1"/>
</dbReference>